<accession>A0ABX2ZQF7</accession>
<evidence type="ECO:0000256" key="7">
    <source>
        <dbReference type="PROSITE-ProRule" id="PRU01379"/>
    </source>
</evidence>
<feature type="region of interest" description="Disordered" evidence="8">
    <location>
        <begin position="46"/>
        <end position="195"/>
    </location>
</feature>
<keyword evidence="6" id="KW-0482">Metalloprotease</keyword>
<evidence type="ECO:0000256" key="8">
    <source>
        <dbReference type="SAM" id="MobiDB-lite"/>
    </source>
</evidence>
<gene>
    <name evidence="11" type="ORF">BED47_05745</name>
</gene>
<dbReference type="EMBL" id="MDKC01000013">
    <property type="protein sequence ID" value="ODG91981.1"/>
    <property type="molecule type" value="Genomic_DNA"/>
</dbReference>
<feature type="active site" description="Proton donor/acceptor" evidence="7">
    <location>
        <position position="648"/>
    </location>
</feature>
<protein>
    <recommendedName>
        <fullName evidence="10">Peptidase M14 domain-containing protein</fullName>
    </recommendedName>
</protein>
<keyword evidence="5" id="KW-0862">Zinc</keyword>
<comment type="cofactor">
    <cofactor evidence="1">
        <name>Zn(2+)</name>
        <dbReference type="ChEBI" id="CHEBI:29105"/>
    </cofactor>
</comment>
<feature type="compositionally biased region" description="Gly residues" evidence="8">
    <location>
        <begin position="46"/>
        <end position="76"/>
    </location>
</feature>
<proteinExistence type="inferred from homology"/>
<evidence type="ECO:0000256" key="1">
    <source>
        <dbReference type="ARBA" id="ARBA00001947"/>
    </source>
</evidence>
<feature type="chain" id="PRO_5047033517" description="Peptidase M14 domain-containing protein" evidence="9">
    <location>
        <begin position="24"/>
        <end position="681"/>
    </location>
</feature>
<sequence length="681" mass="71591">MKKGFTSLIVLVLIFSMFKDVFAETKAADKWVVTLKPTELTIQTGTGGTTGGATTGEIAGGTTGGTTTGEITGGTTGSTTTGGTTGGTTTGETTGGTTGSTTTGGTTGGTTTGETTGGTTGGTTTGGTTDGTTTGETTGGTTGSTTTGGTTGGTTTGETTEGTTGSATTGEVTGGTTGGTTTGETTGGTTGTTTTTITIPANVKLKVDKEENDLYYVTYNGNAGTILKSAVRNATPWEIYPTAKVFKVTNDTPLLLNENGKLVNRGTVKANTVFSKIGVKDQYLMIQYSNQTAYIDKNKTIPLPNGTLPVISIVTQPVKITAGVAVRNSKIVLPRDNKPTMVNIPAKQKIVIDSAYSSYYVVKVGGLKGLIPKADISLKTYNYVDPNGDYSYEELTADLQELNAWYPGFTKVEKIGKSVDGRSLYAFKLGTGKTEISINGSHHAREHMTTNVIMEMLDQYASAYEKNTKISGFDVRKTLSQTSIYFVPMVNPDGVMLVQKGASSAKNPNQVIKLNNGSKNFKAWKANVRGVDLNRQYPAGWSTISGNKSKPGPDNYKGTKALSEPEAKALYDFTNKHSFKNTVAYHSSGNIIFWHYNQTGTQMARDKAIATKLSKQTGYSLVAPAKGGGGGYKDWYVAAKKRPGFTIEISPYVGNKPVPNSYFSSIMKKNLPVGLILANEK</sequence>
<dbReference type="PANTHER" id="PTHR11705">
    <property type="entry name" value="PROTEASE FAMILY M14 CARBOXYPEPTIDASE A,B"/>
    <property type="match status" value="1"/>
</dbReference>
<dbReference type="PROSITE" id="PS52035">
    <property type="entry name" value="PEPTIDASE_M14"/>
    <property type="match status" value="1"/>
</dbReference>
<feature type="compositionally biased region" description="Gly residues" evidence="8">
    <location>
        <begin position="172"/>
        <end position="190"/>
    </location>
</feature>
<name>A0ABX2ZQF7_9BACI</name>
<feature type="compositionally biased region" description="Low complexity" evidence="8">
    <location>
        <begin position="156"/>
        <end position="171"/>
    </location>
</feature>
<keyword evidence="4" id="KW-0378">Hydrolase</keyword>
<dbReference type="CDD" id="cd06229">
    <property type="entry name" value="M14_Endopeptidase_I"/>
    <property type="match status" value="1"/>
</dbReference>
<feature type="signal peptide" evidence="9">
    <location>
        <begin position="1"/>
        <end position="23"/>
    </location>
</feature>
<comment type="similarity">
    <text evidence="2 7">Belongs to the peptidase M14 family.</text>
</comment>
<evidence type="ECO:0000256" key="2">
    <source>
        <dbReference type="ARBA" id="ARBA00005988"/>
    </source>
</evidence>
<dbReference type="PRINTS" id="PR00765">
    <property type="entry name" value="CRBOXYPTASEA"/>
</dbReference>
<dbReference type="SMART" id="SM00631">
    <property type="entry name" value="Zn_pept"/>
    <property type="match status" value="1"/>
</dbReference>
<feature type="domain" description="Peptidase M14" evidence="10">
    <location>
        <begin position="388"/>
        <end position="681"/>
    </location>
</feature>
<keyword evidence="3" id="KW-0645">Protease</keyword>
<evidence type="ECO:0000256" key="3">
    <source>
        <dbReference type="ARBA" id="ARBA00022670"/>
    </source>
</evidence>
<evidence type="ECO:0000313" key="12">
    <source>
        <dbReference type="Proteomes" id="UP000094580"/>
    </source>
</evidence>
<feature type="compositionally biased region" description="Gly residues" evidence="8">
    <location>
        <begin position="83"/>
        <end position="98"/>
    </location>
</feature>
<keyword evidence="12" id="KW-1185">Reference proteome</keyword>
<reference evidence="11 12" key="1">
    <citation type="submission" date="2016-07" db="EMBL/GenBank/DDBJ databases">
        <authorList>
            <person name="Townsley L."/>
            <person name="Shank E.A."/>
        </authorList>
    </citation>
    <scope>NUCLEOTIDE SEQUENCE [LARGE SCALE GENOMIC DNA]</scope>
    <source>
        <strain evidence="11 12">CH01</strain>
    </source>
</reference>
<evidence type="ECO:0000256" key="6">
    <source>
        <dbReference type="ARBA" id="ARBA00023049"/>
    </source>
</evidence>
<evidence type="ECO:0000256" key="4">
    <source>
        <dbReference type="ARBA" id="ARBA00022801"/>
    </source>
</evidence>
<comment type="caution">
    <text evidence="11">The sequence shown here is derived from an EMBL/GenBank/DDBJ whole genome shotgun (WGS) entry which is preliminary data.</text>
</comment>
<dbReference type="Proteomes" id="UP000094580">
    <property type="component" value="Unassembled WGS sequence"/>
</dbReference>
<feature type="compositionally biased region" description="Gly residues" evidence="8">
    <location>
        <begin position="105"/>
        <end position="129"/>
    </location>
</feature>
<evidence type="ECO:0000313" key="11">
    <source>
        <dbReference type="EMBL" id="ODG91981.1"/>
    </source>
</evidence>
<organism evidence="11 12">
    <name type="scientific">Gottfriedia luciferensis</name>
    <dbReference type="NCBI Taxonomy" id="178774"/>
    <lineage>
        <taxon>Bacteria</taxon>
        <taxon>Bacillati</taxon>
        <taxon>Bacillota</taxon>
        <taxon>Bacilli</taxon>
        <taxon>Bacillales</taxon>
        <taxon>Bacillaceae</taxon>
        <taxon>Gottfriedia</taxon>
    </lineage>
</organism>
<dbReference type="InterPro" id="IPR000834">
    <property type="entry name" value="Peptidase_M14"/>
</dbReference>
<dbReference type="InterPro" id="IPR034274">
    <property type="entry name" value="ENP1_M14_CPD"/>
</dbReference>
<keyword evidence="9" id="KW-0732">Signal</keyword>
<dbReference type="Pfam" id="PF00246">
    <property type="entry name" value="Peptidase_M14"/>
    <property type="match status" value="1"/>
</dbReference>
<evidence type="ECO:0000256" key="5">
    <source>
        <dbReference type="ARBA" id="ARBA00022833"/>
    </source>
</evidence>
<dbReference type="PANTHER" id="PTHR11705:SF143">
    <property type="entry name" value="SLL0236 PROTEIN"/>
    <property type="match status" value="1"/>
</dbReference>
<evidence type="ECO:0000256" key="9">
    <source>
        <dbReference type="SAM" id="SignalP"/>
    </source>
</evidence>
<dbReference type="Gene3D" id="3.40.630.10">
    <property type="entry name" value="Zn peptidases"/>
    <property type="match status" value="1"/>
</dbReference>
<dbReference type="SUPFAM" id="SSF53187">
    <property type="entry name" value="Zn-dependent exopeptidases"/>
    <property type="match status" value="1"/>
</dbReference>
<dbReference type="RefSeq" id="WP_069033761.1">
    <property type="nucleotide sequence ID" value="NZ_MDKC01000013.1"/>
</dbReference>
<evidence type="ECO:0000259" key="10">
    <source>
        <dbReference type="PROSITE" id="PS52035"/>
    </source>
</evidence>